<keyword evidence="2" id="KW-1185">Reference proteome</keyword>
<sequence>MPNQLPAFFFSNSSSLPMPQRVLNENFAPSSPAYQPLTYSLATQEQSNWCWAAVTCAINDFYPSKNHFTQCDLVSRVLQRACCNAPNQCDEPWYLDRALYMTAHYSGMYSGRVSKEYLHDMINIQRRPVCMQIEWNGGDIGHVVTIIGISPSGVLYIADPHFQYVNCLYDTFPDDYQGTGGRWLYSFETV</sequence>
<dbReference type="EMBL" id="VMRJ01000005">
    <property type="protein sequence ID" value="TVT38606.1"/>
    <property type="molecule type" value="Genomic_DNA"/>
</dbReference>
<organism evidence="1 2">
    <name type="scientific">Hymenobacter setariae</name>
    <dbReference type="NCBI Taxonomy" id="2594794"/>
    <lineage>
        <taxon>Bacteria</taxon>
        <taxon>Pseudomonadati</taxon>
        <taxon>Bacteroidota</taxon>
        <taxon>Cytophagia</taxon>
        <taxon>Cytophagales</taxon>
        <taxon>Hymenobacteraceae</taxon>
        <taxon>Hymenobacter</taxon>
    </lineage>
</organism>
<name>A0A558BQ04_9BACT</name>
<dbReference type="Pfam" id="PF12385">
    <property type="entry name" value="Peptidase_C70"/>
    <property type="match status" value="1"/>
</dbReference>
<gene>
    <name evidence="1" type="ORF">FNT36_20725</name>
</gene>
<dbReference type="AlphaFoldDB" id="A0A558BQ04"/>
<proteinExistence type="predicted"/>
<evidence type="ECO:0008006" key="3">
    <source>
        <dbReference type="Google" id="ProtNLM"/>
    </source>
</evidence>
<dbReference type="Proteomes" id="UP000317624">
    <property type="component" value="Unassembled WGS sequence"/>
</dbReference>
<accession>A0A558BQ04</accession>
<evidence type="ECO:0000313" key="1">
    <source>
        <dbReference type="EMBL" id="TVT38606.1"/>
    </source>
</evidence>
<comment type="caution">
    <text evidence="1">The sequence shown here is derived from an EMBL/GenBank/DDBJ whole genome shotgun (WGS) entry which is preliminary data.</text>
</comment>
<dbReference type="InterPro" id="IPR022118">
    <property type="entry name" value="Peptidase_C70_AvrRpt2"/>
</dbReference>
<dbReference type="OrthoDB" id="5148996at2"/>
<reference evidence="1 2" key="1">
    <citation type="submission" date="2019-07" db="EMBL/GenBank/DDBJ databases">
        <title>Hymenobacter sp. straun FUR1 Genome sequencing and assembly.</title>
        <authorList>
            <person name="Chhetri G."/>
        </authorList>
    </citation>
    <scope>NUCLEOTIDE SEQUENCE [LARGE SCALE GENOMIC DNA]</scope>
    <source>
        <strain evidence="1 2">Fur1</strain>
    </source>
</reference>
<evidence type="ECO:0000313" key="2">
    <source>
        <dbReference type="Proteomes" id="UP000317624"/>
    </source>
</evidence>
<protein>
    <recommendedName>
        <fullName evidence="3">Peptidase C39-like domain-containing protein</fullName>
    </recommendedName>
</protein>